<proteinExistence type="predicted"/>
<organism evidence="1 2">
    <name type="scientific">Caerostris darwini</name>
    <dbReference type="NCBI Taxonomy" id="1538125"/>
    <lineage>
        <taxon>Eukaryota</taxon>
        <taxon>Metazoa</taxon>
        <taxon>Ecdysozoa</taxon>
        <taxon>Arthropoda</taxon>
        <taxon>Chelicerata</taxon>
        <taxon>Arachnida</taxon>
        <taxon>Araneae</taxon>
        <taxon>Araneomorphae</taxon>
        <taxon>Entelegynae</taxon>
        <taxon>Araneoidea</taxon>
        <taxon>Araneidae</taxon>
        <taxon>Caerostris</taxon>
    </lineage>
</organism>
<protein>
    <submittedName>
        <fullName evidence="1">Uncharacterized protein</fullName>
    </submittedName>
</protein>
<sequence length="73" mass="8126">MWIVQPVALYSQLVSEVRLKATANDRNNVCNGCRMGRINSQLVGEVQCVVKGFRQTIQITSVMAAEWGESIVE</sequence>
<gene>
    <name evidence="1" type="ORF">CDAR_202961</name>
</gene>
<evidence type="ECO:0000313" key="2">
    <source>
        <dbReference type="Proteomes" id="UP001054837"/>
    </source>
</evidence>
<comment type="caution">
    <text evidence="1">The sequence shown here is derived from an EMBL/GenBank/DDBJ whole genome shotgun (WGS) entry which is preliminary data.</text>
</comment>
<reference evidence="1 2" key="1">
    <citation type="submission" date="2021-06" db="EMBL/GenBank/DDBJ databases">
        <title>Caerostris darwini draft genome.</title>
        <authorList>
            <person name="Kono N."/>
            <person name="Arakawa K."/>
        </authorList>
    </citation>
    <scope>NUCLEOTIDE SEQUENCE [LARGE SCALE GENOMIC DNA]</scope>
</reference>
<dbReference type="AlphaFoldDB" id="A0AAV4WA02"/>
<evidence type="ECO:0000313" key="1">
    <source>
        <dbReference type="EMBL" id="GIY78649.1"/>
    </source>
</evidence>
<dbReference type="EMBL" id="BPLQ01014263">
    <property type="protein sequence ID" value="GIY78649.1"/>
    <property type="molecule type" value="Genomic_DNA"/>
</dbReference>
<dbReference type="Proteomes" id="UP001054837">
    <property type="component" value="Unassembled WGS sequence"/>
</dbReference>
<accession>A0AAV4WA02</accession>
<keyword evidence="2" id="KW-1185">Reference proteome</keyword>
<name>A0AAV4WA02_9ARAC</name>